<evidence type="ECO:0000256" key="6">
    <source>
        <dbReference type="ARBA" id="ARBA00023304"/>
    </source>
</evidence>
<comment type="pathway">
    <text evidence="1 8">Amino-acid biosynthesis; L-isoleucine biosynthesis; L-isoleucine from 2-oxobutanoate: step 1/4.</text>
</comment>
<keyword evidence="12" id="KW-1185">Reference proteome</keyword>
<dbReference type="PROSITE" id="PS51671">
    <property type="entry name" value="ACT"/>
    <property type="match status" value="1"/>
</dbReference>
<dbReference type="InterPro" id="IPR039557">
    <property type="entry name" value="AHAS_ACT"/>
</dbReference>
<evidence type="ECO:0000313" key="11">
    <source>
        <dbReference type="EMBL" id="PQQ65607.1"/>
    </source>
</evidence>
<comment type="function">
    <text evidence="8">Catalyzes the conversion of 2 pyruvate molecules into acetolactate in the first common step of the biosynthetic pathway of the branched-amino acids such as leucine, isoleucine, and valine.</text>
</comment>
<sequence>MGKHILSVLVENHPGVLSRVVGLFSRRGFNIDSLAVGVTENPEVSRITIVVDGDEYIVEQVSKQLNKLVDVIKIKRLRKEESVERELVLIKVEADASTRSEIVQIVKIFRANIIDVSQDTLTIEISGSTNKVAALEDMLKQFGIKETVRTGTIALERGNKHIRVNNNDEE</sequence>
<dbReference type="EMBL" id="NEMB01000003">
    <property type="protein sequence ID" value="PQQ65607.1"/>
    <property type="molecule type" value="Genomic_DNA"/>
</dbReference>
<dbReference type="InterPro" id="IPR002912">
    <property type="entry name" value="ACT_dom"/>
</dbReference>
<dbReference type="AlphaFoldDB" id="A0A2K9E413"/>
<dbReference type="InterPro" id="IPR004789">
    <property type="entry name" value="Acetalactate_synth_ssu"/>
</dbReference>
<keyword evidence="6 8" id="KW-0100">Branched-chain amino acid biosynthesis</keyword>
<dbReference type="Gene3D" id="3.30.70.260">
    <property type="match status" value="1"/>
</dbReference>
<evidence type="ECO:0000256" key="3">
    <source>
        <dbReference type="ARBA" id="ARBA00006341"/>
    </source>
</evidence>
<dbReference type="EC" id="2.2.1.6" evidence="8"/>
<dbReference type="RefSeq" id="WP_101298630.1">
    <property type="nucleotide sequence ID" value="NZ_CP025197.1"/>
</dbReference>
<evidence type="ECO:0000256" key="4">
    <source>
        <dbReference type="ARBA" id="ARBA00011744"/>
    </source>
</evidence>
<dbReference type="Pfam" id="PF22629">
    <property type="entry name" value="ACT_AHAS_ss"/>
    <property type="match status" value="1"/>
</dbReference>
<evidence type="ECO:0000256" key="5">
    <source>
        <dbReference type="ARBA" id="ARBA00022605"/>
    </source>
</evidence>
<evidence type="ECO:0000256" key="2">
    <source>
        <dbReference type="ARBA" id="ARBA00005025"/>
    </source>
</evidence>
<evidence type="ECO:0000256" key="7">
    <source>
        <dbReference type="ARBA" id="ARBA00048670"/>
    </source>
</evidence>
<dbReference type="GO" id="GO:0003984">
    <property type="term" value="F:acetolactate synthase activity"/>
    <property type="evidence" value="ECO:0007669"/>
    <property type="project" value="UniProtKB-UniRule"/>
</dbReference>
<dbReference type="GO" id="GO:0009099">
    <property type="term" value="P:L-valine biosynthetic process"/>
    <property type="evidence" value="ECO:0007669"/>
    <property type="project" value="UniProtKB-UniRule"/>
</dbReference>
<comment type="similarity">
    <text evidence="3 8">Belongs to the acetolactate synthase small subunit family.</text>
</comment>
<feature type="domain" description="ACT" evidence="9">
    <location>
        <begin position="5"/>
        <end position="79"/>
    </location>
</feature>
<reference evidence="11 13" key="2">
    <citation type="journal article" date="2018" name="Syst. Appl. Microbiol.">
        <title>Characterization and high-quality draft genome sequence of Herbivorax saccincola A7, an anaerobic, alkaliphilic, thermophilic, cellulolytic, and xylanolytic bacterium.</title>
        <authorList>
            <person name="Aikawa S."/>
            <person name="Baramee S."/>
            <person name="Sermsathanaswadi J."/>
            <person name="Thianheng P."/>
            <person name="Tachaapaikoon C."/>
            <person name="Shikata A."/>
            <person name="Waeonukul R."/>
            <person name="Pason P."/>
            <person name="Ratanakhanokchai K."/>
            <person name="Kosugi A."/>
        </authorList>
    </citation>
    <scope>NUCLEOTIDE SEQUENCE [LARGE SCALE GENOMIC DNA]</scope>
    <source>
        <strain evidence="11 13">A7</strain>
    </source>
</reference>
<dbReference type="UniPathway" id="UPA00049">
    <property type="reaction ID" value="UER00059"/>
</dbReference>
<comment type="catalytic activity">
    <reaction evidence="7 8">
        <text>2 pyruvate + H(+) = (2S)-2-acetolactate + CO2</text>
        <dbReference type="Rhea" id="RHEA:25249"/>
        <dbReference type="ChEBI" id="CHEBI:15361"/>
        <dbReference type="ChEBI" id="CHEBI:15378"/>
        <dbReference type="ChEBI" id="CHEBI:16526"/>
        <dbReference type="ChEBI" id="CHEBI:58476"/>
        <dbReference type="EC" id="2.2.1.6"/>
    </reaction>
</comment>
<dbReference type="PANTHER" id="PTHR30239:SF0">
    <property type="entry name" value="ACETOLACTATE SYNTHASE SMALL SUBUNIT 1, CHLOROPLASTIC"/>
    <property type="match status" value="1"/>
</dbReference>
<name>A0A2K9E413_9FIRM</name>
<dbReference type="GO" id="GO:0009097">
    <property type="term" value="P:isoleucine biosynthetic process"/>
    <property type="evidence" value="ECO:0007669"/>
    <property type="project" value="UniProtKB-UniRule"/>
</dbReference>
<dbReference type="FunFam" id="3.30.70.260:FF:000001">
    <property type="entry name" value="Acetolactate synthase, small subunit"/>
    <property type="match status" value="1"/>
</dbReference>
<dbReference type="PANTHER" id="PTHR30239">
    <property type="entry name" value="ACETOLACTATE SYNTHASE SMALL SUBUNIT"/>
    <property type="match status" value="1"/>
</dbReference>
<dbReference type="OrthoDB" id="9787365at2"/>
<dbReference type="SUPFAM" id="SSF55021">
    <property type="entry name" value="ACT-like"/>
    <property type="match status" value="2"/>
</dbReference>
<comment type="pathway">
    <text evidence="2 8">Amino-acid biosynthesis; L-valine biosynthesis; L-valine from pyruvate: step 1/4.</text>
</comment>
<evidence type="ECO:0000259" key="9">
    <source>
        <dbReference type="PROSITE" id="PS51671"/>
    </source>
</evidence>
<evidence type="ECO:0000313" key="12">
    <source>
        <dbReference type="Proteomes" id="UP000233534"/>
    </source>
</evidence>
<evidence type="ECO:0000313" key="10">
    <source>
        <dbReference type="EMBL" id="AUG56206.1"/>
    </source>
</evidence>
<dbReference type="InterPro" id="IPR027271">
    <property type="entry name" value="Acetolactate_synth/TF_NikR_C"/>
</dbReference>
<dbReference type="FunFam" id="3.30.70.1150:FF:000001">
    <property type="entry name" value="Acetolactate synthase small subunit"/>
    <property type="match status" value="1"/>
</dbReference>
<dbReference type="Gene3D" id="3.30.70.1150">
    <property type="entry name" value="ACT-like. Chain A, domain 2"/>
    <property type="match status" value="1"/>
</dbReference>
<dbReference type="Proteomes" id="UP000239720">
    <property type="component" value="Unassembled WGS sequence"/>
</dbReference>
<protein>
    <recommendedName>
        <fullName evidence="8">Acetolactate synthase small subunit</fullName>
        <shortName evidence="8">AHAS</shortName>
        <shortName evidence="8">ALS</shortName>
        <ecNumber evidence="8">2.2.1.6</ecNumber>
    </recommendedName>
    <alternativeName>
        <fullName evidence="8">Acetohydroxy-acid synthase small subunit</fullName>
    </alternativeName>
</protein>
<keyword evidence="8 10" id="KW-0808">Transferase</keyword>
<dbReference type="InterPro" id="IPR045865">
    <property type="entry name" value="ACT-like_dom_sf"/>
</dbReference>
<dbReference type="GO" id="GO:1990610">
    <property type="term" value="F:acetolactate synthase regulator activity"/>
    <property type="evidence" value="ECO:0007669"/>
    <property type="project" value="UniProtKB-UniRule"/>
</dbReference>
<evidence type="ECO:0000256" key="8">
    <source>
        <dbReference type="RuleBase" id="RU368092"/>
    </source>
</evidence>
<dbReference type="EMBL" id="CP025197">
    <property type="protein sequence ID" value="AUG56206.1"/>
    <property type="molecule type" value="Genomic_DNA"/>
</dbReference>
<accession>A0A2K9E413</accession>
<dbReference type="KEGG" id="hsc:HVS_01180"/>
<gene>
    <name evidence="10" type="primary">ilvH</name>
    <name evidence="11" type="ORF">B9R14_01715</name>
    <name evidence="10" type="ORF">HVS_01180</name>
</gene>
<dbReference type="InterPro" id="IPR054480">
    <property type="entry name" value="AHAS_small-like_ACT"/>
</dbReference>
<evidence type="ECO:0000256" key="1">
    <source>
        <dbReference type="ARBA" id="ARBA00004974"/>
    </source>
</evidence>
<dbReference type="GO" id="GO:0005829">
    <property type="term" value="C:cytosol"/>
    <property type="evidence" value="ECO:0007669"/>
    <property type="project" value="TreeGrafter"/>
</dbReference>
<dbReference type="NCBIfam" id="TIGR00119">
    <property type="entry name" value="acolac_sm"/>
    <property type="match status" value="1"/>
</dbReference>
<keyword evidence="5 8" id="KW-0028">Amino-acid biosynthesis</keyword>
<reference evidence="10 12" key="1">
    <citation type="submission" date="2017-12" db="EMBL/GenBank/DDBJ databases">
        <title>Complete genome sequence of Herbivorax saccincola GGR1, a novel Cellulosome-producing hydrolytic bacterium in a thermophilic biogas plant, established by Illumina and Nanopore MinION sequencing.</title>
        <authorList>
            <person name="Pechtl A."/>
            <person name="Ruckert C."/>
            <person name="Koeck D.E."/>
            <person name="Maus I."/>
            <person name="Winkler A."/>
            <person name="Kalinowski J."/>
            <person name="Puhler A."/>
            <person name="Schwarz W.W."/>
            <person name="Zverlov V.V."/>
            <person name="Schluter A."/>
            <person name="Liebl W."/>
        </authorList>
    </citation>
    <scope>NUCLEOTIDE SEQUENCE [LARGE SCALE GENOMIC DNA]</scope>
    <source>
        <strain evidence="10">GGR1</strain>
        <strain evidence="12">SR1</strain>
    </source>
</reference>
<dbReference type="InterPro" id="IPR019455">
    <property type="entry name" value="Acetolactate_synth_ssu_C"/>
</dbReference>
<proteinExistence type="inferred from homology"/>
<dbReference type="UniPathway" id="UPA00047">
    <property type="reaction ID" value="UER00055"/>
</dbReference>
<organism evidence="10 12">
    <name type="scientific">Acetivibrio saccincola</name>
    <dbReference type="NCBI Taxonomy" id="1677857"/>
    <lineage>
        <taxon>Bacteria</taxon>
        <taxon>Bacillati</taxon>
        <taxon>Bacillota</taxon>
        <taxon>Clostridia</taxon>
        <taxon>Eubacteriales</taxon>
        <taxon>Oscillospiraceae</taxon>
        <taxon>Acetivibrio</taxon>
    </lineage>
</organism>
<dbReference type="CDD" id="cd04878">
    <property type="entry name" value="ACT_AHAS"/>
    <property type="match status" value="1"/>
</dbReference>
<comment type="subunit">
    <text evidence="4 8">Dimer of large and small chains.</text>
</comment>
<dbReference type="NCBIfam" id="NF008864">
    <property type="entry name" value="PRK11895.1"/>
    <property type="match status" value="1"/>
</dbReference>
<dbReference type="Pfam" id="PF10369">
    <property type="entry name" value="ALS_ss_C"/>
    <property type="match status" value="1"/>
</dbReference>
<dbReference type="Proteomes" id="UP000233534">
    <property type="component" value="Chromosome"/>
</dbReference>
<evidence type="ECO:0000313" key="13">
    <source>
        <dbReference type="Proteomes" id="UP000239720"/>
    </source>
</evidence>